<dbReference type="SUPFAM" id="SSF161219">
    <property type="entry name" value="CHY zinc finger-like"/>
    <property type="match status" value="1"/>
</dbReference>
<name>A0A1R2BN17_9CILI</name>
<feature type="domain" description="CHY-type" evidence="7">
    <location>
        <begin position="241"/>
        <end position="311"/>
    </location>
</feature>
<keyword evidence="9" id="KW-1185">Reference proteome</keyword>
<evidence type="ECO:0000256" key="1">
    <source>
        <dbReference type="ARBA" id="ARBA00022723"/>
    </source>
</evidence>
<protein>
    <recommendedName>
        <fullName evidence="7">CHY-type domain-containing protein</fullName>
    </recommendedName>
</protein>
<evidence type="ECO:0000259" key="7">
    <source>
        <dbReference type="PROSITE" id="PS51266"/>
    </source>
</evidence>
<proteinExistence type="predicted"/>
<evidence type="ECO:0000256" key="3">
    <source>
        <dbReference type="ARBA" id="ARBA00022833"/>
    </source>
</evidence>
<accession>A0A1R2BN17</accession>
<dbReference type="OrthoDB" id="10253329at2759"/>
<sequence>MRPLYKKVIDPPVTRSTYIQLIKECCIRFPDKKEYIGACIKNFRDEAIKLKEKKNFKMTIKENHVKLVCLKVTGGLKGLTRTKYYVDNRGVYRYDWRAGAWECIKFILVSALIIGYAILQPIADFPNDFSNNMIEDAHCDDMYDYDYDHDHDYDYDYDHDYDDSDHLNDYLGPPDYQDSSYESIEPVVCNYSNNDSDSEISIDNSDSESENNSESISDALEDYQPDESIEADDDNSLEENIKEANHICKYWKEPRYLLERYSCCEEWSCCIYCHIDEINHKIILSEKNIKFCIKCSNLFPYTKNRCTKCQYNHSYTPNSRNICDQCRFFKNDSYITVKSCCNNAICCYRCHNEHFDHKAKYNNLRYICCSCNQPTGIESYYCDNCSEYLSEYELNYERIHQLCPNFTGFYYLLKFTCCSMVYCCFKCHDKLEDHICQYTTLKVCISCHYENDTNNSQFKCNCCSKYLYQVKSN</sequence>
<organism evidence="8 9">
    <name type="scientific">Stentor coeruleus</name>
    <dbReference type="NCBI Taxonomy" id="5963"/>
    <lineage>
        <taxon>Eukaryota</taxon>
        <taxon>Sar</taxon>
        <taxon>Alveolata</taxon>
        <taxon>Ciliophora</taxon>
        <taxon>Postciliodesmatophora</taxon>
        <taxon>Heterotrichea</taxon>
        <taxon>Heterotrichida</taxon>
        <taxon>Stentoridae</taxon>
        <taxon>Stentor</taxon>
    </lineage>
</organism>
<feature type="domain" description="CHY-type" evidence="7">
    <location>
        <begin position="319"/>
        <end position="387"/>
    </location>
</feature>
<feature type="compositionally biased region" description="Acidic residues" evidence="5">
    <location>
        <begin position="199"/>
        <end position="211"/>
    </location>
</feature>
<evidence type="ECO:0000256" key="5">
    <source>
        <dbReference type="SAM" id="MobiDB-lite"/>
    </source>
</evidence>
<dbReference type="InterPro" id="IPR008913">
    <property type="entry name" value="Znf_CHY"/>
</dbReference>
<feature type="region of interest" description="Disordered" evidence="5">
    <location>
        <begin position="199"/>
        <end position="224"/>
    </location>
</feature>
<dbReference type="AlphaFoldDB" id="A0A1R2BN17"/>
<gene>
    <name evidence="8" type="ORF">SteCoe_22062</name>
</gene>
<keyword evidence="6" id="KW-1133">Transmembrane helix</keyword>
<dbReference type="EMBL" id="MPUH01000535">
    <property type="protein sequence ID" value="OMJ78171.1"/>
    <property type="molecule type" value="Genomic_DNA"/>
</dbReference>
<dbReference type="Proteomes" id="UP000187209">
    <property type="component" value="Unassembled WGS sequence"/>
</dbReference>
<feature type="transmembrane region" description="Helical" evidence="6">
    <location>
        <begin position="103"/>
        <end position="123"/>
    </location>
</feature>
<evidence type="ECO:0000256" key="6">
    <source>
        <dbReference type="SAM" id="Phobius"/>
    </source>
</evidence>
<keyword evidence="6" id="KW-0812">Transmembrane</keyword>
<dbReference type="GO" id="GO:0008270">
    <property type="term" value="F:zinc ion binding"/>
    <property type="evidence" value="ECO:0007669"/>
    <property type="project" value="UniProtKB-KW"/>
</dbReference>
<keyword evidence="3" id="KW-0862">Zinc</keyword>
<evidence type="ECO:0000256" key="2">
    <source>
        <dbReference type="ARBA" id="ARBA00022771"/>
    </source>
</evidence>
<comment type="caution">
    <text evidence="8">The sequence shown here is derived from an EMBL/GenBank/DDBJ whole genome shotgun (WGS) entry which is preliminary data.</text>
</comment>
<keyword evidence="2 4" id="KW-0863">Zinc-finger</keyword>
<keyword evidence="6" id="KW-0472">Membrane</keyword>
<reference evidence="8 9" key="1">
    <citation type="submission" date="2016-11" db="EMBL/GenBank/DDBJ databases">
        <title>The macronuclear genome of Stentor coeruleus: a giant cell with tiny introns.</title>
        <authorList>
            <person name="Slabodnick M."/>
            <person name="Ruby J.G."/>
            <person name="Reiff S.B."/>
            <person name="Swart E.C."/>
            <person name="Gosai S."/>
            <person name="Prabakaran S."/>
            <person name="Witkowska E."/>
            <person name="Larue G.E."/>
            <person name="Fisher S."/>
            <person name="Freeman R.M."/>
            <person name="Gunawardena J."/>
            <person name="Chu W."/>
            <person name="Stover N.A."/>
            <person name="Gregory B.D."/>
            <person name="Nowacki M."/>
            <person name="Derisi J."/>
            <person name="Roy S.W."/>
            <person name="Marshall W.F."/>
            <person name="Sood P."/>
        </authorList>
    </citation>
    <scope>NUCLEOTIDE SEQUENCE [LARGE SCALE GENOMIC DNA]</scope>
    <source>
        <strain evidence="8">WM001</strain>
    </source>
</reference>
<keyword evidence="1" id="KW-0479">Metal-binding</keyword>
<dbReference type="PROSITE" id="PS51266">
    <property type="entry name" value="ZF_CHY"/>
    <property type="match status" value="3"/>
</dbReference>
<evidence type="ECO:0000313" key="8">
    <source>
        <dbReference type="EMBL" id="OMJ78171.1"/>
    </source>
</evidence>
<evidence type="ECO:0000313" key="9">
    <source>
        <dbReference type="Proteomes" id="UP000187209"/>
    </source>
</evidence>
<dbReference type="InterPro" id="IPR037274">
    <property type="entry name" value="Znf_CHY_sf"/>
</dbReference>
<evidence type="ECO:0000256" key="4">
    <source>
        <dbReference type="PROSITE-ProRule" id="PRU00601"/>
    </source>
</evidence>
<feature type="domain" description="CHY-type" evidence="7">
    <location>
        <begin position="396"/>
        <end position="465"/>
    </location>
</feature>